<dbReference type="PANTHER" id="PTHR42987">
    <property type="entry name" value="PEPTIDASE S49"/>
    <property type="match status" value="1"/>
</dbReference>
<name>A0A7Z7MVQ3_9PROT</name>
<dbReference type="Proteomes" id="UP000242886">
    <property type="component" value="Chromosome SDENCHOL"/>
</dbReference>
<evidence type="ECO:0000259" key="6">
    <source>
        <dbReference type="Pfam" id="PF01343"/>
    </source>
</evidence>
<dbReference type="SUPFAM" id="SSF52096">
    <property type="entry name" value="ClpP/crotonase"/>
    <property type="match status" value="1"/>
</dbReference>
<dbReference type="CDD" id="cd07023">
    <property type="entry name" value="S49_Sppa_N_C"/>
    <property type="match status" value="1"/>
</dbReference>
<dbReference type="GO" id="GO:0006508">
    <property type="term" value="P:proteolysis"/>
    <property type="evidence" value="ECO:0007669"/>
    <property type="project" value="UniProtKB-KW"/>
</dbReference>
<evidence type="ECO:0000256" key="1">
    <source>
        <dbReference type="ARBA" id="ARBA00008683"/>
    </source>
</evidence>
<dbReference type="EMBL" id="LT837803">
    <property type="protein sequence ID" value="SMB26615.1"/>
    <property type="molecule type" value="Genomic_DNA"/>
</dbReference>
<evidence type="ECO:0000256" key="3">
    <source>
        <dbReference type="ARBA" id="ARBA00022801"/>
    </source>
</evidence>
<dbReference type="Pfam" id="PF01343">
    <property type="entry name" value="Peptidase_S49"/>
    <property type="match status" value="1"/>
</dbReference>
<feature type="domain" description="Peptidase S49" evidence="6">
    <location>
        <begin position="139"/>
        <end position="283"/>
    </location>
</feature>
<dbReference type="InterPro" id="IPR047272">
    <property type="entry name" value="S49_SppA_C"/>
</dbReference>
<dbReference type="Gene3D" id="3.90.226.10">
    <property type="entry name" value="2-enoyl-CoA Hydratase, Chain A, domain 1"/>
    <property type="match status" value="1"/>
</dbReference>
<dbReference type="RefSeq" id="WP_154716713.1">
    <property type="nucleotide sequence ID" value="NZ_LT837803.1"/>
</dbReference>
<keyword evidence="4" id="KW-0720">Serine protease</keyword>
<protein>
    <submittedName>
        <fullName evidence="7">Peptidase S49</fullName>
    </submittedName>
</protein>
<feature type="transmembrane region" description="Helical" evidence="5">
    <location>
        <begin position="38"/>
        <end position="56"/>
    </location>
</feature>
<keyword evidence="5" id="KW-0812">Transmembrane</keyword>
<evidence type="ECO:0000313" key="8">
    <source>
        <dbReference type="Proteomes" id="UP000242886"/>
    </source>
</evidence>
<evidence type="ECO:0000256" key="2">
    <source>
        <dbReference type="ARBA" id="ARBA00022670"/>
    </source>
</evidence>
<sequence length="326" mass="36136">MDASDRDNHPADRWERKVLERIALEAVAEQRRSRRWSIFFRLLGFFCFVLFLAMLGDWGGSVERFGDGSRHTALVRMQGVIEARGEASAERIIGALQAAFADKGTQAVILSINSPGGSPVQAGMINDEIWRLRAKYPDTPLYAVVEDYCASGGYYVAAAADRIFVDKASMVGSIGVLIEGFGFTGAMDKLGIERRLLAAGQNKGFLDPFSPQEPQQSAHAQKLLDEVHQQFIEVVRKGRGERLKEQENEELFSGLMWSGARSIELGLADGYGTVDTVARELVKVEDIRDYTIKQNFAERFSSRFGASLAEGMAERAAILATRMGWR</sequence>
<accession>A0A7Z7MVQ3</accession>
<keyword evidence="2" id="KW-0645">Protease</keyword>
<organism evidence="7 8">
    <name type="scientific">Sterolibacterium denitrificans</name>
    <dbReference type="NCBI Taxonomy" id="157592"/>
    <lineage>
        <taxon>Bacteria</taxon>
        <taxon>Pseudomonadati</taxon>
        <taxon>Pseudomonadota</taxon>
        <taxon>Betaproteobacteria</taxon>
        <taxon>Nitrosomonadales</taxon>
        <taxon>Sterolibacteriaceae</taxon>
        <taxon>Sterolibacterium</taxon>
    </lineage>
</organism>
<keyword evidence="3" id="KW-0378">Hydrolase</keyword>
<comment type="similarity">
    <text evidence="1">Belongs to the peptidase S49 family.</text>
</comment>
<keyword evidence="5" id="KW-1133">Transmembrane helix</keyword>
<reference evidence="7" key="1">
    <citation type="submission" date="2017-03" db="EMBL/GenBank/DDBJ databases">
        <authorList>
            <consortium name="AG Boll"/>
        </authorList>
    </citation>
    <scope>NUCLEOTIDE SEQUENCE [LARGE SCALE GENOMIC DNA]</scope>
    <source>
        <strain evidence="7">Chol</strain>
    </source>
</reference>
<evidence type="ECO:0000256" key="5">
    <source>
        <dbReference type="SAM" id="Phobius"/>
    </source>
</evidence>
<keyword evidence="5" id="KW-0472">Membrane</keyword>
<dbReference type="InterPro" id="IPR002142">
    <property type="entry name" value="Peptidase_S49"/>
</dbReference>
<proteinExistence type="inferred from homology"/>
<dbReference type="InterPro" id="IPR029045">
    <property type="entry name" value="ClpP/crotonase-like_dom_sf"/>
</dbReference>
<evidence type="ECO:0000256" key="4">
    <source>
        <dbReference type="ARBA" id="ARBA00022825"/>
    </source>
</evidence>
<keyword evidence="8" id="KW-1185">Reference proteome</keyword>
<dbReference type="AlphaFoldDB" id="A0A7Z7MVQ3"/>
<gene>
    <name evidence="7" type="ORF">SDENCHOL_20179</name>
</gene>
<dbReference type="PANTHER" id="PTHR42987:SF8">
    <property type="entry name" value="PROTEINASE"/>
    <property type="match status" value="1"/>
</dbReference>
<evidence type="ECO:0000313" key="7">
    <source>
        <dbReference type="EMBL" id="SMB26615.1"/>
    </source>
</evidence>
<dbReference type="GO" id="GO:0008236">
    <property type="term" value="F:serine-type peptidase activity"/>
    <property type="evidence" value="ECO:0007669"/>
    <property type="project" value="UniProtKB-KW"/>
</dbReference>